<feature type="transmembrane region" description="Helical" evidence="1">
    <location>
        <begin position="6"/>
        <end position="29"/>
    </location>
</feature>
<evidence type="ECO:0000313" key="3">
    <source>
        <dbReference type="Proteomes" id="UP001235939"/>
    </source>
</evidence>
<sequence>MVTWGPVVRAPCLLVVGASMMAWVGLVVCGGRDIILVEGTGLLLEVWGDCGGGEGLRVGGTGRTIDGNGEGLRVGGKGWAIDWGGEGLRVEGTGRAIDGGWDGLWVGGTSRAIDGAPLKDCTTLEQRKVIRFLNAEGIQTSQIC</sequence>
<keyword evidence="1" id="KW-1133">Transmembrane helix</keyword>
<dbReference type="Proteomes" id="UP001235939">
    <property type="component" value="Chromosome 15"/>
</dbReference>
<evidence type="ECO:0000313" key="2">
    <source>
        <dbReference type="EMBL" id="UYV77914.1"/>
    </source>
</evidence>
<keyword evidence="3" id="KW-1185">Reference proteome</keyword>
<reference evidence="2 3" key="1">
    <citation type="submission" date="2022-01" db="EMBL/GenBank/DDBJ databases">
        <title>A chromosomal length assembly of Cordylochernes scorpioides.</title>
        <authorList>
            <person name="Zeh D."/>
            <person name="Zeh J."/>
        </authorList>
    </citation>
    <scope>NUCLEOTIDE SEQUENCE [LARGE SCALE GENOMIC DNA]</scope>
    <source>
        <strain evidence="2">IN4F17</strain>
        <tissue evidence="2">Whole Body</tissue>
    </source>
</reference>
<keyword evidence="1" id="KW-0812">Transmembrane</keyword>
<evidence type="ECO:0000256" key="1">
    <source>
        <dbReference type="SAM" id="Phobius"/>
    </source>
</evidence>
<keyword evidence="1" id="KW-0472">Membrane</keyword>
<dbReference type="EMBL" id="CP092877">
    <property type="protein sequence ID" value="UYV77914.1"/>
    <property type="molecule type" value="Genomic_DNA"/>
</dbReference>
<protein>
    <submittedName>
        <fullName evidence="2">Uncharacterized protein</fullName>
    </submittedName>
</protein>
<proteinExistence type="predicted"/>
<accession>A0ABY6LB19</accession>
<gene>
    <name evidence="2" type="ORF">LAZ67_15002825</name>
</gene>
<name>A0ABY6LB19_9ARAC</name>
<organism evidence="2 3">
    <name type="scientific">Cordylochernes scorpioides</name>
    <dbReference type="NCBI Taxonomy" id="51811"/>
    <lineage>
        <taxon>Eukaryota</taxon>
        <taxon>Metazoa</taxon>
        <taxon>Ecdysozoa</taxon>
        <taxon>Arthropoda</taxon>
        <taxon>Chelicerata</taxon>
        <taxon>Arachnida</taxon>
        <taxon>Pseudoscorpiones</taxon>
        <taxon>Cheliferoidea</taxon>
        <taxon>Chernetidae</taxon>
        <taxon>Cordylochernes</taxon>
    </lineage>
</organism>